<evidence type="ECO:0000259" key="2">
    <source>
        <dbReference type="PROSITE" id="PS50195"/>
    </source>
</evidence>
<proteinExistence type="predicted"/>
<dbReference type="SMART" id="SM00312">
    <property type="entry name" value="PX"/>
    <property type="match status" value="1"/>
</dbReference>
<dbReference type="SUPFAM" id="SSF64268">
    <property type="entry name" value="PX domain"/>
    <property type="match status" value="1"/>
</dbReference>
<dbReference type="Gene3D" id="3.30.1520.10">
    <property type="entry name" value="Phox-like domain"/>
    <property type="match status" value="1"/>
</dbReference>
<feature type="compositionally biased region" description="Low complexity" evidence="1">
    <location>
        <begin position="426"/>
        <end position="445"/>
    </location>
</feature>
<evidence type="ECO:0000313" key="4">
    <source>
        <dbReference type="Proteomes" id="UP001206595"/>
    </source>
</evidence>
<dbReference type="PANTHER" id="PTHR10555:SF170">
    <property type="entry name" value="FI18122P1"/>
    <property type="match status" value="1"/>
</dbReference>
<dbReference type="GO" id="GO:0005768">
    <property type="term" value="C:endosome"/>
    <property type="evidence" value="ECO:0007669"/>
    <property type="project" value="TreeGrafter"/>
</dbReference>
<dbReference type="GeneID" id="75913312"/>
<evidence type="ECO:0000256" key="1">
    <source>
        <dbReference type="SAM" id="MobiDB-lite"/>
    </source>
</evidence>
<dbReference type="RefSeq" id="XP_051446119.1">
    <property type="nucleotide sequence ID" value="XM_051587967.1"/>
</dbReference>
<keyword evidence="4" id="KW-1185">Reference proteome</keyword>
<feature type="compositionally biased region" description="Acidic residues" evidence="1">
    <location>
        <begin position="404"/>
        <end position="417"/>
    </location>
</feature>
<evidence type="ECO:0000313" key="3">
    <source>
        <dbReference type="EMBL" id="KAI8581115.1"/>
    </source>
</evidence>
<protein>
    <recommendedName>
        <fullName evidence="2">PX domain-containing protein</fullName>
    </recommendedName>
</protein>
<sequence>MTTPLSITVPEAASSVDTIQFKIVLGEEDSAEYLQKHNLSSGVCFRSFQQIAWLHEQLLASFPDLLVPPFPDPPLSSQIEDQDIVERKRIQIGRFLEKLGMRSEFNESPSFVHFLSHDMTETEIGNRNKNALLAFLRFNKAKRPNTELAFKQFKTNETVQDSNMDAHHRQQVHILMQETFLSNLLDNMEDTIREREALSNYMTHMGDLAIEATQSKNMLGPGVKYDNKERQRSLDQRLQIFGLLMDELCFINNRQEISDLVHLGDVIAEYKNTTDPLKAVVNMRTDRLVEYVQAIKLRNKKRDKADKLRVKMPQHTPEVQVAMQEEEKAKEDVEIHRVSYLKADSIVNREISLFEEYMNTDLSSSIKAYVASNIAQERRKLHSMEKAFQKIKDGYARKCSLTDLEGDDERAENDQEEEGRRRRMQYRQQQDASTTLRTSSSLPSLNKGGKSRRSMYAEDPIEEEDYGSTTRTGSFDERTSVWTMNVPGRTGRTTVPFEGQAL</sequence>
<feature type="region of interest" description="Disordered" evidence="1">
    <location>
        <begin position="403"/>
        <end position="502"/>
    </location>
</feature>
<dbReference type="Gene3D" id="1.20.1270.60">
    <property type="entry name" value="Arfaptin homology (AH) domain/BAR domain"/>
    <property type="match status" value="1"/>
</dbReference>
<dbReference type="GO" id="GO:0035091">
    <property type="term" value="F:phosphatidylinositol binding"/>
    <property type="evidence" value="ECO:0007669"/>
    <property type="project" value="InterPro"/>
</dbReference>
<dbReference type="Proteomes" id="UP001206595">
    <property type="component" value="Unassembled WGS sequence"/>
</dbReference>
<dbReference type="CDD" id="cd06093">
    <property type="entry name" value="PX_domain"/>
    <property type="match status" value="1"/>
</dbReference>
<comment type="caution">
    <text evidence="3">The sequence shown here is derived from an EMBL/GenBank/DDBJ whole genome shotgun (WGS) entry which is preliminary data.</text>
</comment>
<dbReference type="InterPro" id="IPR001683">
    <property type="entry name" value="PX_dom"/>
</dbReference>
<dbReference type="Pfam" id="PF09325">
    <property type="entry name" value="Vps5"/>
    <property type="match status" value="1"/>
</dbReference>
<dbReference type="EMBL" id="MU620908">
    <property type="protein sequence ID" value="KAI8581115.1"/>
    <property type="molecule type" value="Genomic_DNA"/>
</dbReference>
<name>A0AAD5HE79_UMBRA</name>
<dbReference type="InterPro" id="IPR015404">
    <property type="entry name" value="Vps5_C"/>
</dbReference>
<organism evidence="3 4">
    <name type="scientific">Umbelopsis ramanniana AG</name>
    <dbReference type="NCBI Taxonomy" id="1314678"/>
    <lineage>
        <taxon>Eukaryota</taxon>
        <taxon>Fungi</taxon>
        <taxon>Fungi incertae sedis</taxon>
        <taxon>Mucoromycota</taxon>
        <taxon>Mucoromycotina</taxon>
        <taxon>Umbelopsidomycetes</taxon>
        <taxon>Umbelopsidales</taxon>
        <taxon>Umbelopsidaceae</taxon>
        <taxon>Umbelopsis</taxon>
    </lineage>
</organism>
<gene>
    <name evidence="3" type="ORF">K450DRAFT_234703</name>
</gene>
<dbReference type="AlphaFoldDB" id="A0AAD5HE79"/>
<accession>A0AAD5HE79</accession>
<dbReference type="Pfam" id="PF00787">
    <property type="entry name" value="PX"/>
    <property type="match status" value="1"/>
</dbReference>
<dbReference type="PANTHER" id="PTHR10555">
    <property type="entry name" value="SORTING NEXIN"/>
    <property type="match status" value="1"/>
</dbReference>
<reference evidence="3" key="1">
    <citation type="submission" date="2021-06" db="EMBL/GenBank/DDBJ databases">
        <authorList>
            <consortium name="DOE Joint Genome Institute"/>
            <person name="Mondo S.J."/>
            <person name="Amses K.R."/>
            <person name="Simmons D.R."/>
            <person name="Longcore J.E."/>
            <person name="Seto K."/>
            <person name="Alves G.H."/>
            <person name="Bonds A.E."/>
            <person name="Quandt C.A."/>
            <person name="Davis W.J."/>
            <person name="Chang Y."/>
            <person name="Letcher P.M."/>
            <person name="Powell M.J."/>
            <person name="Kuo A."/>
            <person name="Labutti K."/>
            <person name="Pangilinan J."/>
            <person name="Andreopoulos W."/>
            <person name="Tritt A."/>
            <person name="Riley R."/>
            <person name="Hundley H."/>
            <person name="Johnson J."/>
            <person name="Lipzen A."/>
            <person name="Barry K."/>
            <person name="Berbee M.L."/>
            <person name="Buchler N.E."/>
            <person name="Grigoriev I.V."/>
            <person name="Spatafora J.W."/>
            <person name="Stajich J.E."/>
            <person name="James T.Y."/>
        </authorList>
    </citation>
    <scope>NUCLEOTIDE SEQUENCE</scope>
    <source>
        <strain evidence="3">AG</strain>
    </source>
</reference>
<dbReference type="InterPro" id="IPR036871">
    <property type="entry name" value="PX_dom_sf"/>
</dbReference>
<feature type="domain" description="PX" evidence="2">
    <location>
        <begin position="1"/>
        <end position="122"/>
    </location>
</feature>
<dbReference type="InterPro" id="IPR027267">
    <property type="entry name" value="AH/BAR_dom_sf"/>
</dbReference>
<dbReference type="PROSITE" id="PS50195">
    <property type="entry name" value="PX"/>
    <property type="match status" value="1"/>
</dbReference>
<reference evidence="3" key="2">
    <citation type="journal article" date="2022" name="Proc. Natl. Acad. Sci. U.S.A.">
        <title>Diploid-dominant life cycles characterize the early evolution of Fungi.</title>
        <authorList>
            <person name="Amses K.R."/>
            <person name="Simmons D.R."/>
            <person name="Longcore J.E."/>
            <person name="Mondo S.J."/>
            <person name="Seto K."/>
            <person name="Jeronimo G.H."/>
            <person name="Bonds A.E."/>
            <person name="Quandt C.A."/>
            <person name="Davis W.J."/>
            <person name="Chang Y."/>
            <person name="Federici B.A."/>
            <person name="Kuo A."/>
            <person name="LaButti K."/>
            <person name="Pangilinan J."/>
            <person name="Andreopoulos W."/>
            <person name="Tritt A."/>
            <person name="Riley R."/>
            <person name="Hundley H."/>
            <person name="Johnson J."/>
            <person name="Lipzen A."/>
            <person name="Barry K."/>
            <person name="Lang B.F."/>
            <person name="Cuomo C.A."/>
            <person name="Buchler N.E."/>
            <person name="Grigoriev I.V."/>
            <person name="Spatafora J.W."/>
            <person name="Stajich J.E."/>
            <person name="James T.Y."/>
        </authorList>
    </citation>
    <scope>NUCLEOTIDE SEQUENCE</scope>
    <source>
        <strain evidence="3">AG</strain>
    </source>
</reference>